<name>A0A9J6FEG2_HAELO</name>
<organism evidence="1 2">
    <name type="scientific">Haemaphysalis longicornis</name>
    <name type="common">Bush tick</name>
    <dbReference type="NCBI Taxonomy" id="44386"/>
    <lineage>
        <taxon>Eukaryota</taxon>
        <taxon>Metazoa</taxon>
        <taxon>Ecdysozoa</taxon>
        <taxon>Arthropoda</taxon>
        <taxon>Chelicerata</taxon>
        <taxon>Arachnida</taxon>
        <taxon>Acari</taxon>
        <taxon>Parasitiformes</taxon>
        <taxon>Ixodida</taxon>
        <taxon>Ixodoidea</taxon>
        <taxon>Ixodidae</taxon>
        <taxon>Haemaphysalinae</taxon>
        <taxon>Haemaphysalis</taxon>
    </lineage>
</organism>
<accession>A0A9J6FEG2</accession>
<sequence>MREYWSPTWRMPRPPGHGYALGVAKKQPKLITIAAQCASCATSRMKQPVKSARSDYGQLPSSTCQAGQASERWNGILGDGLWLGQH</sequence>
<dbReference type="EMBL" id="JABSTR010000001">
    <property type="protein sequence ID" value="KAH9360540.1"/>
    <property type="molecule type" value="Genomic_DNA"/>
</dbReference>
<protein>
    <submittedName>
        <fullName evidence="1">Uncharacterized protein</fullName>
    </submittedName>
</protein>
<dbReference type="VEuPathDB" id="VectorBase:HLOH_058266"/>
<gene>
    <name evidence="1" type="ORF">HPB48_016434</name>
</gene>
<evidence type="ECO:0000313" key="2">
    <source>
        <dbReference type="Proteomes" id="UP000821853"/>
    </source>
</evidence>
<comment type="caution">
    <text evidence="1">The sequence shown here is derived from an EMBL/GenBank/DDBJ whole genome shotgun (WGS) entry which is preliminary data.</text>
</comment>
<proteinExistence type="predicted"/>
<evidence type="ECO:0000313" key="1">
    <source>
        <dbReference type="EMBL" id="KAH9360540.1"/>
    </source>
</evidence>
<keyword evidence="2" id="KW-1185">Reference proteome</keyword>
<reference evidence="1 2" key="1">
    <citation type="journal article" date="2020" name="Cell">
        <title>Large-Scale Comparative Analyses of Tick Genomes Elucidate Their Genetic Diversity and Vector Capacities.</title>
        <authorList>
            <consortium name="Tick Genome and Microbiome Consortium (TIGMIC)"/>
            <person name="Jia N."/>
            <person name="Wang J."/>
            <person name="Shi W."/>
            <person name="Du L."/>
            <person name="Sun Y."/>
            <person name="Zhan W."/>
            <person name="Jiang J.F."/>
            <person name="Wang Q."/>
            <person name="Zhang B."/>
            <person name="Ji P."/>
            <person name="Bell-Sakyi L."/>
            <person name="Cui X.M."/>
            <person name="Yuan T.T."/>
            <person name="Jiang B.G."/>
            <person name="Yang W.F."/>
            <person name="Lam T.T."/>
            <person name="Chang Q.C."/>
            <person name="Ding S.J."/>
            <person name="Wang X.J."/>
            <person name="Zhu J.G."/>
            <person name="Ruan X.D."/>
            <person name="Zhao L."/>
            <person name="Wei J.T."/>
            <person name="Ye R.Z."/>
            <person name="Que T.C."/>
            <person name="Du C.H."/>
            <person name="Zhou Y.H."/>
            <person name="Cheng J.X."/>
            <person name="Dai P.F."/>
            <person name="Guo W.B."/>
            <person name="Han X.H."/>
            <person name="Huang E.J."/>
            <person name="Li L.F."/>
            <person name="Wei W."/>
            <person name="Gao Y.C."/>
            <person name="Liu J.Z."/>
            <person name="Shao H.Z."/>
            <person name="Wang X."/>
            <person name="Wang C.C."/>
            <person name="Yang T.C."/>
            <person name="Huo Q.B."/>
            <person name="Li W."/>
            <person name="Chen H.Y."/>
            <person name="Chen S.E."/>
            <person name="Zhou L.G."/>
            <person name="Ni X.B."/>
            <person name="Tian J.H."/>
            <person name="Sheng Y."/>
            <person name="Liu T."/>
            <person name="Pan Y.S."/>
            <person name="Xia L.Y."/>
            <person name="Li J."/>
            <person name="Zhao F."/>
            <person name="Cao W.C."/>
        </authorList>
    </citation>
    <scope>NUCLEOTIDE SEQUENCE [LARGE SCALE GENOMIC DNA]</scope>
    <source>
        <strain evidence="1">HaeL-2018</strain>
    </source>
</reference>
<dbReference type="AlphaFoldDB" id="A0A9J6FEG2"/>
<dbReference type="Proteomes" id="UP000821853">
    <property type="component" value="Chromosome 1"/>
</dbReference>